<evidence type="ECO:0000256" key="1">
    <source>
        <dbReference type="ARBA" id="ARBA00022801"/>
    </source>
</evidence>
<reference evidence="4" key="1">
    <citation type="journal article" date="2019" name="Int. J. Syst. Evol. Microbiol.">
        <title>The Global Catalogue of Microorganisms (GCM) 10K type strain sequencing project: providing services to taxonomists for standard genome sequencing and annotation.</title>
        <authorList>
            <consortium name="The Broad Institute Genomics Platform"/>
            <consortium name="The Broad Institute Genome Sequencing Center for Infectious Disease"/>
            <person name="Wu L."/>
            <person name="Ma J."/>
        </authorList>
    </citation>
    <scope>NUCLEOTIDE SEQUENCE [LARGE SCALE GENOMIC DNA]</scope>
    <source>
        <strain evidence="4">CGMCC 4.6997</strain>
    </source>
</reference>
<name>A0ABW0NQX5_9MICO</name>
<feature type="domain" description="AB hydrolase-1" evidence="2">
    <location>
        <begin position="43"/>
        <end position="155"/>
    </location>
</feature>
<comment type="caution">
    <text evidence="3">The sequence shown here is derived from an EMBL/GenBank/DDBJ whole genome shotgun (WGS) entry which is preliminary data.</text>
</comment>
<evidence type="ECO:0000313" key="4">
    <source>
        <dbReference type="Proteomes" id="UP001596039"/>
    </source>
</evidence>
<accession>A0ABW0NQX5</accession>
<sequence length="304" mass="32517">MSDTTTAPLPAPSGPVAGMPTFRHEYANVNGTRIHYVVGGEGPAVVLLHGWPYTWMVWQKMMPILADAGYTVIAPDLRGTGDSAIPAEGYSKVNVATDIHELVEGLGISSIDLVGMDIGTMVAFAYAASFPEGVRTLVLSESVIPGFGLEELMNPATGGYWHFGFFRQVRIATMLTTGHEAAFLGGNWKMGSVHGFDPSDIAEYLRQYTKPEGLRGGFEHYGTLLEDGKTNRELAADRLTMPVLVLNGDGGLPQNILLDGAKRAAENVESDVIPAAGHAFGADNPTAGAEMLHRFFSAHTPTTR</sequence>
<protein>
    <submittedName>
        <fullName evidence="3">Alpha/beta fold hydrolase</fullName>
    </submittedName>
</protein>
<dbReference type="Pfam" id="PF00561">
    <property type="entry name" value="Abhydrolase_1"/>
    <property type="match status" value="1"/>
</dbReference>
<dbReference type="InterPro" id="IPR000073">
    <property type="entry name" value="AB_hydrolase_1"/>
</dbReference>
<evidence type="ECO:0000313" key="3">
    <source>
        <dbReference type="EMBL" id="MFC5502951.1"/>
    </source>
</evidence>
<dbReference type="InterPro" id="IPR029058">
    <property type="entry name" value="AB_hydrolase_fold"/>
</dbReference>
<dbReference type="PRINTS" id="PR00412">
    <property type="entry name" value="EPOXHYDRLASE"/>
</dbReference>
<dbReference type="EMBL" id="JBHSMG010000003">
    <property type="protein sequence ID" value="MFC5502951.1"/>
    <property type="molecule type" value="Genomic_DNA"/>
</dbReference>
<keyword evidence="1 3" id="KW-0378">Hydrolase</keyword>
<gene>
    <name evidence="3" type="ORF">ACFPJ4_11940</name>
</gene>
<keyword evidence="4" id="KW-1185">Reference proteome</keyword>
<dbReference type="Proteomes" id="UP001596039">
    <property type="component" value="Unassembled WGS sequence"/>
</dbReference>
<proteinExistence type="predicted"/>
<dbReference type="PRINTS" id="PR00111">
    <property type="entry name" value="ABHYDROLASE"/>
</dbReference>
<dbReference type="GO" id="GO:0016787">
    <property type="term" value="F:hydrolase activity"/>
    <property type="evidence" value="ECO:0007669"/>
    <property type="project" value="UniProtKB-KW"/>
</dbReference>
<dbReference type="InterPro" id="IPR000639">
    <property type="entry name" value="Epox_hydrolase-like"/>
</dbReference>
<dbReference type="SUPFAM" id="SSF53474">
    <property type="entry name" value="alpha/beta-Hydrolases"/>
    <property type="match status" value="1"/>
</dbReference>
<dbReference type="PANTHER" id="PTHR43329">
    <property type="entry name" value="EPOXIDE HYDROLASE"/>
    <property type="match status" value="1"/>
</dbReference>
<organism evidence="3 4">
    <name type="scientific">Lysinimonas soli</name>
    <dbReference type="NCBI Taxonomy" id="1074233"/>
    <lineage>
        <taxon>Bacteria</taxon>
        <taxon>Bacillati</taxon>
        <taxon>Actinomycetota</taxon>
        <taxon>Actinomycetes</taxon>
        <taxon>Micrococcales</taxon>
        <taxon>Microbacteriaceae</taxon>
        <taxon>Lysinimonas</taxon>
    </lineage>
</organism>
<dbReference type="Gene3D" id="3.40.50.1820">
    <property type="entry name" value="alpha/beta hydrolase"/>
    <property type="match status" value="1"/>
</dbReference>
<dbReference type="RefSeq" id="WP_386740669.1">
    <property type="nucleotide sequence ID" value="NZ_JBHSMG010000003.1"/>
</dbReference>
<evidence type="ECO:0000259" key="2">
    <source>
        <dbReference type="Pfam" id="PF00561"/>
    </source>
</evidence>